<evidence type="ECO:0000313" key="4">
    <source>
        <dbReference type="Proteomes" id="UP001198565"/>
    </source>
</evidence>
<sequence length="317" mass="31762">MLTAPLAVAATVVGLLLTTAPGAYADSGGGGSVVCPPEKLDCRVTATGPGTSSSGSAGHSGSSSRGGSVPACKIEGAAVPCHRDDIGDFNPSDACYWAPLSPQPPAGDPLWRLATGLPADWKPGPNQGELYNVVCPGAGREVDGGTFWSARPPAQAGPDLAALARQAVSRMRLAPPAIGIDPQPSGMGLVGMPVWMWNKPGATTTGPASASASAGGVTVTATATVANVTWSMGDGKTVVCTSPGEPYQASYGKAMSPTCGYMYQQTSADQPGGKYHVTATTTWNVHWAGAGQEGDLTVTRGPAAVDIAIGEAQVLGS</sequence>
<feature type="compositionally biased region" description="Low complexity" evidence="1">
    <location>
        <begin position="48"/>
        <end position="68"/>
    </location>
</feature>
<keyword evidence="2" id="KW-0732">Signal</keyword>
<dbReference type="Proteomes" id="UP001198565">
    <property type="component" value="Unassembled WGS sequence"/>
</dbReference>
<keyword evidence="4" id="KW-1185">Reference proteome</keyword>
<gene>
    <name evidence="3" type="ORF">K7472_30340</name>
</gene>
<evidence type="ECO:0008006" key="5">
    <source>
        <dbReference type="Google" id="ProtNLM"/>
    </source>
</evidence>
<dbReference type="EMBL" id="JAINVZ010000035">
    <property type="protein sequence ID" value="MBY8889113.1"/>
    <property type="molecule type" value="Genomic_DNA"/>
</dbReference>
<feature type="chain" id="PRO_5045050431" description="ATP/GTP-binding protein" evidence="2">
    <location>
        <begin position="26"/>
        <end position="317"/>
    </location>
</feature>
<protein>
    <recommendedName>
        <fullName evidence="5">ATP/GTP-binding protein</fullName>
    </recommendedName>
</protein>
<evidence type="ECO:0000256" key="1">
    <source>
        <dbReference type="SAM" id="MobiDB-lite"/>
    </source>
</evidence>
<comment type="caution">
    <text evidence="3">The sequence shown here is derived from an EMBL/GenBank/DDBJ whole genome shotgun (WGS) entry which is preliminary data.</text>
</comment>
<name>A0ABS7R1R5_9ACTN</name>
<reference evidence="3 4" key="1">
    <citation type="submission" date="2021-08" db="EMBL/GenBank/DDBJ databases">
        <title>Streptomyces sp. PTM05 isolated from lichen.</title>
        <authorList>
            <person name="Somphong A."/>
            <person name="Phongsopitanun W."/>
            <person name="Tanasupawat S."/>
        </authorList>
    </citation>
    <scope>NUCLEOTIDE SEQUENCE [LARGE SCALE GENOMIC DNA]</scope>
    <source>
        <strain evidence="3 4">Ptm05</strain>
    </source>
</reference>
<feature type="signal peptide" evidence="2">
    <location>
        <begin position="1"/>
        <end position="25"/>
    </location>
</feature>
<evidence type="ECO:0000256" key="2">
    <source>
        <dbReference type="SAM" id="SignalP"/>
    </source>
</evidence>
<evidence type="ECO:0000313" key="3">
    <source>
        <dbReference type="EMBL" id="MBY8889113.1"/>
    </source>
</evidence>
<accession>A0ABS7R1R5</accession>
<organism evidence="3 4">
    <name type="scientific">Streptantibioticus parmotrematis</name>
    <dbReference type="NCBI Taxonomy" id="2873249"/>
    <lineage>
        <taxon>Bacteria</taxon>
        <taxon>Bacillati</taxon>
        <taxon>Actinomycetota</taxon>
        <taxon>Actinomycetes</taxon>
        <taxon>Kitasatosporales</taxon>
        <taxon>Streptomycetaceae</taxon>
        <taxon>Streptantibioticus</taxon>
    </lineage>
</organism>
<proteinExistence type="predicted"/>
<feature type="region of interest" description="Disordered" evidence="1">
    <location>
        <begin position="45"/>
        <end position="69"/>
    </location>
</feature>
<dbReference type="RefSeq" id="WP_222982162.1">
    <property type="nucleotide sequence ID" value="NZ_JAINVZ010000035.1"/>
</dbReference>